<name>A0ABP5BF82_9PSEU</name>
<feature type="compositionally biased region" description="Gly residues" evidence="1">
    <location>
        <begin position="323"/>
        <end position="338"/>
    </location>
</feature>
<feature type="compositionally biased region" description="Polar residues" evidence="1">
    <location>
        <begin position="308"/>
        <end position="321"/>
    </location>
</feature>
<feature type="compositionally biased region" description="Low complexity" evidence="1">
    <location>
        <begin position="379"/>
        <end position="395"/>
    </location>
</feature>
<dbReference type="Gene3D" id="1.20.1260.20">
    <property type="entry name" value="PPE superfamily"/>
    <property type="match status" value="1"/>
</dbReference>
<feature type="compositionally biased region" description="Gly residues" evidence="1">
    <location>
        <begin position="206"/>
        <end position="249"/>
    </location>
</feature>
<reference evidence="3" key="1">
    <citation type="journal article" date="2019" name="Int. J. Syst. Evol. Microbiol.">
        <title>The Global Catalogue of Microorganisms (GCM) 10K type strain sequencing project: providing services to taxonomists for standard genome sequencing and annotation.</title>
        <authorList>
            <consortium name="The Broad Institute Genomics Platform"/>
            <consortium name="The Broad Institute Genome Sequencing Center for Infectious Disease"/>
            <person name="Wu L."/>
            <person name="Ma J."/>
        </authorList>
    </citation>
    <scope>NUCLEOTIDE SEQUENCE [LARGE SCALE GENOMIC DNA]</scope>
    <source>
        <strain evidence="3">JCM 14545</strain>
    </source>
</reference>
<evidence type="ECO:0000313" key="3">
    <source>
        <dbReference type="Proteomes" id="UP001501116"/>
    </source>
</evidence>
<feature type="compositionally biased region" description="Pro residues" evidence="1">
    <location>
        <begin position="272"/>
        <end position="288"/>
    </location>
</feature>
<organism evidence="2 3">
    <name type="scientific">Amycolatopsis minnesotensis</name>
    <dbReference type="NCBI Taxonomy" id="337894"/>
    <lineage>
        <taxon>Bacteria</taxon>
        <taxon>Bacillati</taxon>
        <taxon>Actinomycetota</taxon>
        <taxon>Actinomycetes</taxon>
        <taxon>Pseudonocardiales</taxon>
        <taxon>Pseudonocardiaceae</taxon>
        <taxon>Amycolatopsis</taxon>
    </lineage>
</organism>
<keyword evidence="3" id="KW-1185">Reference proteome</keyword>
<dbReference type="InterPro" id="IPR038332">
    <property type="entry name" value="PPE_sf"/>
</dbReference>
<feature type="compositionally biased region" description="Basic and acidic residues" evidence="1">
    <location>
        <begin position="402"/>
        <end position="412"/>
    </location>
</feature>
<evidence type="ECO:0000313" key="2">
    <source>
        <dbReference type="EMBL" id="GAA1940547.1"/>
    </source>
</evidence>
<dbReference type="Proteomes" id="UP001501116">
    <property type="component" value="Unassembled WGS sequence"/>
</dbReference>
<gene>
    <name evidence="2" type="ORF">GCM10009754_04740</name>
</gene>
<evidence type="ECO:0000256" key="1">
    <source>
        <dbReference type="SAM" id="MobiDB-lite"/>
    </source>
</evidence>
<dbReference type="SUPFAM" id="SSF140459">
    <property type="entry name" value="PE/PPE dimer-like"/>
    <property type="match status" value="1"/>
</dbReference>
<proteinExistence type="predicted"/>
<protein>
    <recommendedName>
        <fullName evidence="4">PPE family protein</fullName>
    </recommendedName>
</protein>
<feature type="region of interest" description="Disordered" evidence="1">
    <location>
        <begin position="191"/>
        <end position="445"/>
    </location>
</feature>
<evidence type="ECO:0008006" key="4">
    <source>
        <dbReference type="Google" id="ProtNLM"/>
    </source>
</evidence>
<dbReference type="EMBL" id="BAAANN010000002">
    <property type="protein sequence ID" value="GAA1940547.1"/>
    <property type="molecule type" value="Genomic_DNA"/>
</dbReference>
<comment type="caution">
    <text evidence="2">The sequence shown here is derived from an EMBL/GenBank/DDBJ whole genome shotgun (WGS) entry which is preliminary data.</text>
</comment>
<sequence>MTDEGYIPPPKGSIVRVIPTREGAPASDANYDANSHDDLYKMINNRLTPDDIAGRGAVVDGLTNWLADGSRQVDEAVTSTQTEWQGEAARKAHGFFQETSNWGNETADASNSMAEQFRHQANVATTAKNTMPPPSGFNIGNEFDKARERVENGEIFEASDIYGDIGKRAAEAEAQRQQAVQVMHTLDQGYHEAASTQPSFAPPPTMGGGGAPAGGGGGNWGFTGSGGGGIAPPPISGGGGISAPGGGGGPVPPVSPFTGGGPAIGGGGGAQPVPPRAPLPPVVKPPISGPIGGGTVLPGSTLDKGGDTTRSQRPGTSSAGSRVSGGGFRSAPGGGKPGKPGESAGRSGKFESEGKGGKAAPGRSTGAGEPNKANAIERGAAAAAGKAGKPGASGMAPGGAGKNKEDDKERKSKYVVNDDPEETFAVLPDRGPDGESIVNPVIGEK</sequence>
<feature type="compositionally biased region" description="Gly residues" evidence="1">
    <location>
        <begin position="258"/>
        <end position="270"/>
    </location>
</feature>
<accession>A0ABP5BF82</accession>